<dbReference type="EMBL" id="HACA01019939">
    <property type="protein sequence ID" value="CDW37300.1"/>
    <property type="molecule type" value="Transcribed_RNA"/>
</dbReference>
<evidence type="ECO:0000313" key="1">
    <source>
        <dbReference type="EMBL" id="CDW37300.1"/>
    </source>
</evidence>
<name>A0A0K2UGS8_LEPSM</name>
<protein>
    <submittedName>
        <fullName evidence="1">Uncharacterized protein</fullName>
    </submittedName>
</protein>
<accession>A0A0K2UGS8</accession>
<dbReference type="OrthoDB" id="6381412at2759"/>
<dbReference type="AlphaFoldDB" id="A0A0K2UGS8"/>
<organism evidence="1">
    <name type="scientific">Lepeophtheirus salmonis</name>
    <name type="common">Salmon louse</name>
    <name type="synonym">Caligus salmonis</name>
    <dbReference type="NCBI Taxonomy" id="72036"/>
    <lineage>
        <taxon>Eukaryota</taxon>
        <taxon>Metazoa</taxon>
        <taxon>Ecdysozoa</taxon>
        <taxon>Arthropoda</taxon>
        <taxon>Crustacea</taxon>
        <taxon>Multicrustacea</taxon>
        <taxon>Hexanauplia</taxon>
        <taxon>Copepoda</taxon>
        <taxon>Siphonostomatoida</taxon>
        <taxon>Caligidae</taxon>
        <taxon>Lepeophtheirus</taxon>
    </lineage>
</organism>
<proteinExistence type="predicted"/>
<sequence>MINSDLTFNLYHKNVIIDRSCVNHLTTNKKITLVILLQNILAHMKSFPFPLIIDMINHLIDEVESIVENLYPSDIDSHKQKRLIFIREQLALINSTPKQKQYSPVLLAKSLKKIVICIYHERVFIFVR</sequence>
<reference evidence="1" key="1">
    <citation type="submission" date="2014-05" db="EMBL/GenBank/DDBJ databases">
        <authorList>
            <person name="Chronopoulou M."/>
        </authorList>
    </citation>
    <scope>NUCLEOTIDE SEQUENCE</scope>
    <source>
        <tissue evidence="1">Whole organism</tissue>
    </source>
</reference>